<evidence type="ECO:0000313" key="1">
    <source>
        <dbReference type="EMBL" id="CAK7938427.1"/>
    </source>
</evidence>
<evidence type="ECO:0000313" key="2">
    <source>
        <dbReference type="Proteomes" id="UP001162060"/>
    </source>
</evidence>
<organism evidence="1 2">
    <name type="scientific">Peronospora matthiolae</name>
    <dbReference type="NCBI Taxonomy" id="2874970"/>
    <lineage>
        <taxon>Eukaryota</taxon>
        <taxon>Sar</taxon>
        <taxon>Stramenopiles</taxon>
        <taxon>Oomycota</taxon>
        <taxon>Peronosporomycetes</taxon>
        <taxon>Peronosporales</taxon>
        <taxon>Peronosporaceae</taxon>
        <taxon>Peronospora</taxon>
    </lineage>
</organism>
<dbReference type="EMBL" id="CAKLBY020000230">
    <property type="protein sequence ID" value="CAK7938427.1"/>
    <property type="molecule type" value="Genomic_DNA"/>
</dbReference>
<dbReference type="Proteomes" id="UP001162060">
    <property type="component" value="Unassembled WGS sequence"/>
</dbReference>
<name>A0AAV1UWP0_9STRA</name>
<accession>A0AAV1UWP0</accession>
<proteinExistence type="predicted"/>
<comment type="caution">
    <text evidence="1">The sequence shown here is derived from an EMBL/GenBank/DDBJ whole genome shotgun (WGS) entry which is preliminary data.</text>
</comment>
<sequence length="82" mass="9187">MPKRRSLEVLLRHWMCRVVLLNQIQYVNYQLGAGLPRIPGRGITAQPDEVTSPTSVHMAVIQQQLKQIALATRVSPKVSLNA</sequence>
<gene>
    <name evidence="1" type="ORF">PM001_LOCUS23577</name>
</gene>
<reference evidence="1" key="1">
    <citation type="submission" date="2024-01" db="EMBL/GenBank/DDBJ databases">
        <authorList>
            <person name="Webb A."/>
        </authorList>
    </citation>
    <scope>NUCLEOTIDE SEQUENCE</scope>
    <source>
        <strain evidence="1">Pm1</strain>
    </source>
</reference>
<protein>
    <submittedName>
        <fullName evidence="1">Uncharacterized protein</fullName>
    </submittedName>
</protein>
<dbReference type="AlphaFoldDB" id="A0AAV1UWP0"/>